<gene>
    <name evidence="1" type="ordered locus">Vdis_1874</name>
</gene>
<dbReference type="HOGENOM" id="CLU_491465_0_0_2"/>
<protein>
    <submittedName>
        <fullName evidence="1">Uncharacterized protein</fullName>
    </submittedName>
</protein>
<dbReference type="OrthoDB" id="28379at2157"/>
<proteinExistence type="predicted"/>
<accession>E1QV55</accession>
<reference evidence="2" key="2">
    <citation type="journal article" date="2010" name="Stand. Genomic Sci.">
        <title>Complete genome sequence of Vulcanisaeta distributa type strain (IC-017T).</title>
        <authorList>
            <person name="Mavromatis K."/>
            <person name="Sikorski J."/>
            <person name="Pabst E."/>
            <person name="Teshima H."/>
            <person name="Lapidus A."/>
            <person name="Lucas S."/>
            <person name="Nolan M."/>
            <person name="Glavina Del Rio T."/>
            <person name="Cheng J."/>
            <person name="Bruce D."/>
            <person name="Goodwin L."/>
            <person name="Pitluck S."/>
            <person name="Liolios K."/>
            <person name="Ivanova N."/>
            <person name="Mikhailova N."/>
            <person name="Pati A."/>
            <person name="Chen A."/>
            <person name="Palaniappan K."/>
            <person name="Land M."/>
            <person name="Hauser L."/>
            <person name="Chang Y."/>
            <person name="Jeffries C."/>
            <person name="Rohde M."/>
            <person name="Spring S."/>
            <person name="Goker M."/>
            <person name="Wirth R."/>
            <person name="Woyke T."/>
            <person name="Bristow J."/>
            <person name="Eisen J."/>
            <person name="Markowitz V."/>
            <person name="Hugenholtz P."/>
            <person name="Klenk H."/>
            <person name="Kyrpides N."/>
        </authorList>
    </citation>
    <scope>NUCLEOTIDE SEQUENCE [LARGE SCALE GENOMIC DNA]</scope>
    <source>
        <strain evidence="2">DSM 14429 / JCM 11212 / NBRC 100878 / IC-017</strain>
    </source>
</reference>
<keyword evidence="2" id="KW-1185">Reference proteome</keyword>
<dbReference type="AlphaFoldDB" id="E1QV55"/>
<dbReference type="Proteomes" id="UP000006681">
    <property type="component" value="Chromosome"/>
</dbReference>
<organism evidence="1 2">
    <name type="scientific">Vulcanisaeta distributa (strain DSM 14429 / JCM 11212 / NBRC 100878 / IC-017)</name>
    <dbReference type="NCBI Taxonomy" id="572478"/>
    <lineage>
        <taxon>Archaea</taxon>
        <taxon>Thermoproteota</taxon>
        <taxon>Thermoprotei</taxon>
        <taxon>Thermoproteales</taxon>
        <taxon>Thermoproteaceae</taxon>
        <taxon>Vulcanisaeta</taxon>
    </lineage>
</organism>
<dbReference type="RefSeq" id="WP_013336971.1">
    <property type="nucleotide sequence ID" value="NC_014537.1"/>
</dbReference>
<reference evidence="1 2" key="1">
    <citation type="journal article" date="2010" name="Stand. Genomic Sci.">
        <title>Complete genome sequence of Vulcanisaeta distributa type strain (IC-017).</title>
        <authorList>
            <person name="Mavromatis K."/>
            <person name="Sikorski J."/>
            <person name="Pabst E."/>
            <person name="Teshima H."/>
            <person name="Lapidus A."/>
            <person name="Lucas S."/>
            <person name="Nolan M."/>
            <person name="Glavina Del Rio T."/>
            <person name="Cheng J.F."/>
            <person name="Bruce D."/>
            <person name="Goodwin L."/>
            <person name="Pitluck S."/>
            <person name="Liolios K."/>
            <person name="Ivanova N."/>
            <person name="Mikhailova N."/>
            <person name="Pati A."/>
            <person name="Chen A."/>
            <person name="Palaniappan K."/>
            <person name="Land M."/>
            <person name="Hauser L."/>
            <person name="Chang Y.J."/>
            <person name="Jeffries C.D."/>
            <person name="Rohde M."/>
            <person name="Spring S."/>
            <person name="Goker M."/>
            <person name="Wirth R."/>
            <person name="Woyke T."/>
            <person name="Bristow J."/>
            <person name="Eisen J.A."/>
            <person name="Markowitz V."/>
            <person name="Hugenholtz P."/>
            <person name="Klenk H.P."/>
            <person name="Kyrpides N.C."/>
        </authorList>
    </citation>
    <scope>NUCLEOTIDE SEQUENCE [LARGE SCALE GENOMIC DNA]</scope>
    <source>
        <strain evidence="2">DSM 14429 / JCM 11212 / NBRC 100878 / IC-017</strain>
    </source>
</reference>
<evidence type="ECO:0000313" key="1">
    <source>
        <dbReference type="EMBL" id="ADN51246.1"/>
    </source>
</evidence>
<name>E1QV55_VULDI</name>
<evidence type="ECO:0000313" key="2">
    <source>
        <dbReference type="Proteomes" id="UP000006681"/>
    </source>
</evidence>
<dbReference type="eggNOG" id="arCOG08358">
    <property type="taxonomic scope" value="Archaea"/>
</dbReference>
<dbReference type="GeneID" id="9752820"/>
<sequence length="554" mass="59953">MVMGFKHRRWLFIVLLVMVIAYASLFTYAHMGRTVLKYVGPGYVVEYVRYPELPWPLNILTFGPPNEYPLINIAITNAPTPYPHTNARFFIYATGPSVGGFVDVGHYLSNSTDFVIDVGNYTAYALELDNYLRMTPDMAGPSIILFISTITNTSKGPSVVTGFVTVPIIPVLARGSVVDVVINYTRVVKVGLTVNATGALSFQDPSTQPPSTASAGCVFVGGGTYRGGEECWYWQLNTVLLTQDDAPFPVVAQVIRSSEVDYVGESDVRVGIELSQSTYTGAGFTLSLAIPTNTGVNIEIPGTGYTLQLQSNQNNYTLLNYECYFTNPLVPITPLCEYANVSANYAVSAPSISSAGAYGIAIVGYLEIANYTEYECIGPLGDPCIGTVEAVRWVIVTWFAAYNNTSVNEFEAEPLDPTVMMNYIQTLLNNEAFNTVTFPSGTGYITAGDIDTQVGASPLFALAGDMGSILEAMGISIPPELDPFLNYLLMGISFNAETISTISSSISITSEPLTGACNGNPIVYEFNYQVYVSNLSNYYPAPTFYADFNAGPCS</sequence>
<dbReference type="KEGG" id="vdi:Vdis_1874"/>
<dbReference type="EMBL" id="CP002100">
    <property type="protein sequence ID" value="ADN51246.1"/>
    <property type="molecule type" value="Genomic_DNA"/>
</dbReference>